<keyword evidence="3" id="KW-1185">Reference proteome</keyword>
<dbReference type="Pfam" id="PF13489">
    <property type="entry name" value="Methyltransf_23"/>
    <property type="match status" value="1"/>
</dbReference>
<reference evidence="2" key="1">
    <citation type="submission" date="2022-10" db="EMBL/GenBank/DDBJ databases">
        <authorList>
            <person name="Yu W.X."/>
        </authorList>
    </citation>
    <scope>NUCLEOTIDE SEQUENCE</scope>
    <source>
        <strain evidence="2">D04</strain>
    </source>
</reference>
<name>A0AAE3MCR4_9BACT</name>
<dbReference type="Proteomes" id="UP001207408">
    <property type="component" value="Unassembled WGS sequence"/>
</dbReference>
<dbReference type="GO" id="GO:0006487">
    <property type="term" value="P:protein N-linked glycosylation"/>
    <property type="evidence" value="ECO:0007669"/>
    <property type="project" value="TreeGrafter"/>
</dbReference>
<dbReference type="PANTHER" id="PTHR10859">
    <property type="entry name" value="GLYCOSYL TRANSFERASE"/>
    <property type="match status" value="1"/>
</dbReference>
<dbReference type="Pfam" id="PF00535">
    <property type="entry name" value="Glycos_transf_2"/>
    <property type="match status" value="1"/>
</dbReference>
<dbReference type="Gene3D" id="3.90.550.10">
    <property type="entry name" value="Spore Coat Polysaccharide Biosynthesis Protein SpsA, Chain A"/>
    <property type="match status" value="1"/>
</dbReference>
<comment type="caution">
    <text evidence="2">The sequence shown here is derived from an EMBL/GenBank/DDBJ whole genome shotgun (WGS) entry which is preliminary data.</text>
</comment>
<dbReference type="RefSeq" id="WP_301198452.1">
    <property type="nucleotide sequence ID" value="NZ_JAPDPI010000008.1"/>
</dbReference>
<dbReference type="AlphaFoldDB" id="A0AAE3MCR4"/>
<feature type="domain" description="Glycosyltransferase 2-like" evidence="1">
    <location>
        <begin position="241"/>
        <end position="404"/>
    </location>
</feature>
<dbReference type="CDD" id="cd04179">
    <property type="entry name" value="DPM_DPG-synthase_like"/>
    <property type="match status" value="1"/>
</dbReference>
<dbReference type="CDD" id="cd02440">
    <property type="entry name" value="AdoMet_MTases"/>
    <property type="match status" value="1"/>
</dbReference>
<evidence type="ECO:0000313" key="2">
    <source>
        <dbReference type="EMBL" id="MCW3805167.1"/>
    </source>
</evidence>
<dbReference type="InterPro" id="IPR029063">
    <property type="entry name" value="SAM-dependent_MTases_sf"/>
</dbReference>
<protein>
    <submittedName>
        <fullName evidence="2">Bifunctional class I SAM-dependent methyltransferase/glycosyltransferase family 2 protein</fullName>
    </submittedName>
</protein>
<proteinExistence type="predicted"/>
<dbReference type="SUPFAM" id="SSF53335">
    <property type="entry name" value="S-adenosyl-L-methionine-dependent methyltransferases"/>
    <property type="match status" value="1"/>
</dbReference>
<evidence type="ECO:0000259" key="1">
    <source>
        <dbReference type="Pfam" id="PF00535"/>
    </source>
</evidence>
<dbReference type="SUPFAM" id="SSF53448">
    <property type="entry name" value="Nucleotide-diphospho-sugar transferases"/>
    <property type="match status" value="1"/>
</dbReference>
<dbReference type="GO" id="GO:0032259">
    <property type="term" value="P:methylation"/>
    <property type="evidence" value="ECO:0007669"/>
    <property type="project" value="UniProtKB-KW"/>
</dbReference>
<accession>A0AAE3MCR4</accession>
<evidence type="ECO:0000313" key="3">
    <source>
        <dbReference type="Proteomes" id="UP001207408"/>
    </source>
</evidence>
<sequence length="476" mass="55294">MQLYSAEIKEYWEAFAHKWVKYRKKRSYYWNFISKYCNYFIHPESSILEVGCGSGDLLDSIKGRAKTGVDFSPAMIALAKKRFPDISFFEMAAEEIELDQKFDVIVMSNLIGVLSDIEQVLNKLHGVSHEKTRLIVTYYNRMWEPVIRFAEFIRIKRKSPVQNWLSSQDIQNLLYLAGFETYKENRNMFLPYNIPMVSGFVNRFVSRLPLLNRLGLNHFVFARPIPETLTPEQADSKYTTSVVIPARNESGNIEQAILRMPQFGKGLEIIFVEGNSTDDTWETIQKIREKYKDTHNIKIMQQDGKGKGDAVRKGYAAATGDILMILDADLTVPPEDLPKFYNAITTGKGEFINGVRLVYPMEKNAMRPLNMIGNHFFSKLFSYILERPIKDTLCGTKVMFRRDYEKLAVNRKFFGEFDPFGDFDLLFGAYKLNLKIIDLPIRYRERKYGDTNISRFKHGLILLRMASFAALKIKFW</sequence>
<dbReference type="EMBL" id="JAPDPI010000008">
    <property type="protein sequence ID" value="MCW3805167.1"/>
    <property type="molecule type" value="Genomic_DNA"/>
</dbReference>
<organism evidence="2 3">
    <name type="scientific">Plebeiibacterium marinum</name>
    <dbReference type="NCBI Taxonomy" id="2992111"/>
    <lineage>
        <taxon>Bacteria</taxon>
        <taxon>Pseudomonadati</taxon>
        <taxon>Bacteroidota</taxon>
        <taxon>Bacteroidia</taxon>
        <taxon>Marinilabiliales</taxon>
        <taxon>Marinilabiliaceae</taxon>
        <taxon>Plebeiibacterium</taxon>
    </lineage>
</organism>
<dbReference type="GO" id="GO:0008168">
    <property type="term" value="F:methyltransferase activity"/>
    <property type="evidence" value="ECO:0007669"/>
    <property type="project" value="UniProtKB-KW"/>
</dbReference>
<dbReference type="Gene3D" id="3.40.50.150">
    <property type="entry name" value="Vaccinia Virus protein VP39"/>
    <property type="match status" value="1"/>
</dbReference>
<dbReference type="InterPro" id="IPR029044">
    <property type="entry name" value="Nucleotide-diphossugar_trans"/>
</dbReference>
<dbReference type="PANTHER" id="PTHR10859:SF91">
    <property type="entry name" value="DOLICHYL-PHOSPHATE BETA-GLUCOSYLTRANSFERASE"/>
    <property type="match status" value="1"/>
</dbReference>
<dbReference type="InterPro" id="IPR001173">
    <property type="entry name" value="Glyco_trans_2-like"/>
</dbReference>
<keyword evidence="2" id="KW-0489">Methyltransferase</keyword>
<keyword evidence="2" id="KW-0808">Transferase</keyword>
<gene>
    <name evidence="2" type="ORF">OM074_05985</name>
</gene>